<organism evidence="2 3">
    <name type="scientific">Mycena rosella</name>
    <name type="common">Pink bonnet</name>
    <name type="synonym">Agaricus rosellus</name>
    <dbReference type="NCBI Taxonomy" id="1033263"/>
    <lineage>
        <taxon>Eukaryota</taxon>
        <taxon>Fungi</taxon>
        <taxon>Dikarya</taxon>
        <taxon>Basidiomycota</taxon>
        <taxon>Agaricomycotina</taxon>
        <taxon>Agaricomycetes</taxon>
        <taxon>Agaricomycetidae</taxon>
        <taxon>Agaricales</taxon>
        <taxon>Marasmiineae</taxon>
        <taxon>Mycenaceae</taxon>
        <taxon>Mycena</taxon>
    </lineage>
</organism>
<protein>
    <recommendedName>
        <fullName evidence="1">SAP domain-containing protein</fullName>
    </recommendedName>
</protein>
<name>A0AAD7GIY9_MYCRO</name>
<evidence type="ECO:0000259" key="1">
    <source>
        <dbReference type="Pfam" id="PF02037"/>
    </source>
</evidence>
<accession>A0AAD7GIY9</accession>
<dbReference type="Pfam" id="PF02037">
    <property type="entry name" value="SAP"/>
    <property type="match status" value="1"/>
</dbReference>
<dbReference type="InterPro" id="IPR003034">
    <property type="entry name" value="SAP_dom"/>
</dbReference>
<comment type="caution">
    <text evidence="2">The sequence shown here is derived from an EMBL/GenBank/DDBJ whole genome shotgun (WGS) entry which is preliminary data.</text>
</comment>
<proteinExistence type="predicted"/>
<gene>
    <name evidence="2" type="ORF">B0H17DRAFT_1134474</name>
</gene>
<sequence>MPPSAPWVEEFTLPGLNQTLGADRLIKEVQLKIINKTTTKELQAYLGSYGLPISGPNKGVLVDRLRTYANDREQGIGRKKTYSEYYIVSYCDLDSSSPGLSAAEIEPETEYPSKRVALLHTGWVN</sequence>
<evidence type="ECO:0000313" key="2">
    <source>
        <dbReference type="EMBL" id="KAJ7690210.1"/>
    </source>
</evidence>
<dbReference type="Proteomes" id="UP001221757">
    <property type="component" value="Unassembled WGS sequence"/>
</dbReference>
<evidence type="ECO:0000313" key="3">
    <source>
        <dbReference type="Proteomes" id="UP001221757"/>
    </source>
</evidence>
<dbReference type="InterPro" id="IPR036361">
    <property type="entry name" value="SAP_dom_sf"/>
</dbReference>
<dbReference type="Gene3D" id="1.10.720.30">
    <property type="entry name" value="SAP domain"/>
    <property type="match status" value="1"/>
</dbReference>
<reference evidence="2" key="1">
    <citation type="submission" date="2023-03" db="EMBL/GenBank/DDBJ databases">
        <title>Massive genome expansion in bonnet fungi (Mycena s.s.) driven by repeated elements and novel gene families across ecological guilds.</title>
        <authorList>
            <consortium name="Lawrence Berkeley National Laboratory"/>
            <person name="Harder C.B."/>
            <person name="Miyauchi S."/>
            <person name="Viragh M."/>
            <person name="Kuo A."/>
            <person name="Thoen E."/>
            <person name="Andreopoulos B."/>
            <person name="Lu D."/>
            <person name="Skrede I."/>
            <person name="Drula E."/>
            <person name="Henrissat B."/>
            <person name="Morin E."/>
            <person name="Kohler A."/>
            <person name="Barry K."/>
            <person name="LaButti K."/>
            <person name="Morin E."/>
            <person name="Salamov A."/>
            <person name="Lipzen A."/>
            <person name="Mereny Z."/>
            <person name="Hegedus B."/>
            <person name="Baldrian P."/>
            <person name="Stursova M."/>
            <person name="Weitz H."/>
            <person name="Taylor A."/>
            <person name="Grigoriev I.V."/>
            <person name="Nagy L.G."/>
            <person name="Martin F."/>
            <person name="Kauserud H."/>
        </authorList>
    </citation>
    <scope>NUCLEOTIDE SEQUENCE</scope>
    <source>
        <strain evidence="2">CBHHK067</strain>
    </source>
</reference>
<feature type="domain" description="SAP" evidence="1">
    <location>
        <begin position="35"/>
        <end position="68"/>
    </location>
</feature>
<dbReference type="EMBL" id="JARKIE010000066">
    <property type="protein sequence ID" value="KAJ7690210.1"/>
    <property type="molecule type" value="Genomic_DNA"/>
</dbReference>
<keyword evidence="3" id="KW-1185">Reference proteome</keyword>
<dbReference type="AlphaFoldDB" id="A0AAD7GIY9"/>